<dbReference type="PANTHER" id="PTHR38590">
    <property type="entry name" value="BLL0828 PROTEIN"/>
    <property type="match status" value="1"/>
</dbReference>
<dbReference type="OrthoDB" id="9798754at2"/>
<gene>
    <name evidence="3" type="ORF">GRI39_10315</name>
</gene>
<dbReference type="PANTHER" id="PTHR38590:SF1">
    <property type="entry name" value="BLL0828 PROTEIN"/>
    <property type="match status" value="1"/>
</dbReference>
<dbReference type="CDD" id="cd01038">
    <property type="entry name" value="Endonuclease_DUF559"/>
    <property type="match status" value="1"/>
</dbReference>
<sequence length="173" mass="19247">MKKTLSLGDAVARQNAGDAKPAPKRSPISPARLDRLHEFARDMRRNPTEAEALLWSHLSESKLGNCRFRQHMIIGSAIVDFACPTRWLVVEVDGDEHDNPGAALGIERKLHDDRIRVIRFTADQVLEDVDAVLRLILEELKKPLNHEVALAAAKASARNNRHGTGPGHGRGRY</sequence>
<evidence type="ECO:0000313" key="4">
    <source>
        <dbReference type="Proteomes" id="UP000460561"/>
    </source>
</evidence>
<dbReference type="SUPFAM" id="SSF52980">
    <property type="entry name" value="Restriction endonuclease-like"/>
    <property type="match status" value="1"/>
</dbReference>
<accession>A0A845ABR5</accession>
<dbReference type="Proteomes" id="UP000460561">
    <property type="component" value="Unassembled WGS sequence"/>
</dbReference>
<evidence type="ECO:0000256" key="1">
    <source>
        <dbReference type="SAM" id="MobiDB-lite"/>
    </source>
</evidence>
<dbReference type="InterPro" id="IPR007569">
    <property type="entry name" value="DUF559"/>
</dbReference>
<name>A0A845ABR5_9SPHN</name>
<protein>
    <submittedName>
        <fullName evidence="3">DUF559 domain-containing protein</fullName>
    </submittedName>
</protein>
<comment type="caution">
    <text evidence="3">The sequence shown here is derived from an EMBL/GenBank/DDBJ whole genome shotgun (WGS) entry which is preliminary data.</text>
</comment>
<dbReference type="Gene3D" id="3.40.960.10">
    <property type="entry name" value="VSR Endonuclease"/>
    <property type="match status" value="1"/>
</dbReference>
<dbReference type="EMBL" id="WTYQ01000003">
    <property type="protein sequence ID" value="MXP26431.1"/>
    <property type="molecule type" value="Genomic_DNA"/>
</dbReference>
<dbReference type="RefSeq" id="WP_160739604.1">
    <property type="nucleotide sequence ID" value="NZ_WTYQ01000003.1"/>
</dbReference>
<feature type="domain" description="DUF559" evidence="2">
    <location>
        <begin position="35"/>
        <end position="140"/>
    </location>
</feature>
<reference evidence="3 4" key="1">
    <citation type="submission" date="2019-12" db="EMBL/GenBank/DDBJ databases">
        <title>Genomic-based taxomic classification of the family Erythrobacteraceae.</title>
        <authorList>
            <person name="Xu L."/>
        </authorList>
    </citation>
    <scope>NUCLEOTIDE SEQUENCE [LARGE SCALE GENOMIC DNA]</scope>
    <source>
        <strain evidence="3 4">DSM 18604</strain>
    </source>
</reference>
<dbReference type="Pfam" id="PF04480">
    <property type="entry name" value="DUF559"/>
    <property type="match status" value="1"/>
</dbReference>
<dbReference type="InterPro" id="IPR011335">
    <property type="entry name" value="Restrct_endonuc-II-like"/>
</dbReference>
<proteinExistence type="predicted"/>
<dbReference type="AlphaFoldDB" id="A0A845ABR5"/>
<evidence type="ECO:0000259" key="2">
    <source>
        <dbReference type="Pfam" id="PF04480"/>
    </source>
</evidence>
<keyword evidence="4" id="KW-1185">Reference proteome</keyword>
<dbReference type="InterPro" id="IPR047216">
    <property type="entry name" value="Endonuclease_DUF559_bact"/>
</dbReference>
<organism evidence="3 4">
    <name type="scientific">Altericroceibacterium indicum</name>
    <dbReference type="NCBI Taxonomy" id="374177"/>
    <lineage>
        <taxon>Bacteria</taxon>
        <taxon>Pseudomonadati</taxon>
        <taxon>Pseudomonadota</taxon>
        <taxon>Alphaproteobacteria</taxon>
        <taxon>Sphingomonadales</taxon>
        <taxon>Erythrobacteraceae</taxon>
        <taxon>Altericroceibacterium</taxon>
    </lineage>
</organism>
<feature type="region of interest" description="Disordered" evidence="1">
    <location>
        <begin position="1"/>
        <end position="29"/>
    </location>
</feature>
<evidence type="ECO:0000313" key="3">
    <source>
        <dbReference type="EMBL" id="MXP26431.1"/>
    </source>
</evidence>